<sequence>MIISKYKFISEWSLLIFLLLPFRGFSQVNGSNNNSNAFRINTNLKEIDATTLVLPSIQGQVQLQNIVTGPGNICIREEPYVEVIQVPEMQPVRVRSSSWCLEIPPRCATYKTEMREVMKVQSLNKTRTVRFCCQGYEGNLSDSQATCKPICRGGCGRGSCVMPDICSCEEGYTGKHCTQRCDHDRWGLDCRNPCQCQNGAACDNKTGLCHCTAGWAGQFCEQTCPVGTYGVMCRKACDCGDNMSCHPQSGSCLIQEHSMPLNVSHVIVETVNSTLEKMGIIPRPVIPSPLPEVILIKQPSQDDGQHTPKIIVHQSLENLHAATAAGSLPASDVIHVITNAAPSPQEHLAGFVTGETSSPGKSSNDHESGLLTMLIVMVLLLLTALTLGTLYVFRRYHHKEAIVYNANGTVTTQASNPEVVLTEAAALGKNFQEPLPQPPNGPVAILETNEVDLYDTPSNNSSIKTPPYAYARKESLYSVVSPKSRKGSLDSHLYDEIRYHQQQQQQQQHRQQHHFQHSTTAAAYLPPAQQSSLIMQSNGHSIGHLGHHQSHHHVSHLIIPPQNSNFLQVPTHITAKKIAHLLSSILSTNLEHCISRKEGMCLYLIASVLIHLLTVESHELYGDIHKPGEFESLSLTRERQQHLCQREVPAVFFQVKKDEVIRGNGSTIFYHRIEQCCNGYRKDLRTGHCVPDCSMTSPDNCRNGFCRGPGHCECFDEFVKNERGACIHTCPIACQNGRCYLNGTCSCHHGYALDQETRSYCRPYCSKACGTHEECVAPGKCDCSMGYHRTSDLGCQPVCTPDCGYGKCVGPNQCECFGGFTKRHQRNVCEAECYLNCENGYCETRYKCQCREGYRYDLNTTSCLPECVDNCGHGNGLCIAPGVCRCFEGYELKGNSCEPKCEESCGSHGQCLEPNICGCGPGHQHCLRGHCDGNGKCLCPNGQYHFIDQCLRSEHILEQLVSSERRKHFNYQLSYEFNALVGRLFNLS</sequence>
<dbReference type="InterPro" id="IPR011489">
    <property type="entry name" value="EMI_domain"/>
</dbReference>
<evidence type="ECO:0000259" key="8">
    <source>
        <dbReference type="PROSITE" id="PS50026"/>
    </source>
</evidence>
<dbReference type="InterPro" id="IPR053255">
    <property type="entry name" value="EGF-like_domain"/>
</dbReference>
<dbReference type="FunFam" id="2.170.300.10:FF:000041">
    <property type="entry name" value="Tyrosine protein kinase receptor tie-1, putative"/>
    <property type="match status" value="1"/>
</dbReference>
<dbReference type="FunFam" id="2.10.25.10:FF:000701">
    <property type="entry name" value="tenascin isoform X1"/>
    <property type="match status" value="1"/>
</dbReference>
<feature type="transmembrane region" description="Helical" evidence="6">
    <location>
        <begin position="370"/>
        <end position="393"/>
    </location>
</feature>
<evidence type="ECO:0008006" key="12">
    <source>
        <dbReference type="Google" id="ProtNLM"/>
    </source>
</evidence>
<feature type="domain" description="EGF-like" evidence="8">
    <location>
        <begin position="191"/>
        <end position="221"/>
    </location>
</feature>
<dbReference type="FunCoup" id="B4MVP2">
    <property type="interactions" value="5"/>
</dbReference>
<dbReference type="Proteomes" id="UP000007798">
    <property type="component" value="Unassembled WGS sequence"/>
</dbReference>
<keyword evidence="3" id="KW-0677">Repeat</keyword>
<feature type="signal peptide" evidence="7">
    <location>
        <begin position="1"/>
        <end position="30"/>
    </location>
</feature>
<dbReference type="InParanoid" id="B4MVP2"/>
<keyword evidence="4 5" id="KW-1015">Disulfide bond</keyword>
<keyword evidence="2 7" id="KW-0732">Signal</keyword>
<reference evidence="10 11" key="1">
    <citation type="journal article" date="2007" name="Nature">
        <title>Evolution of genes and genomes on the Drosophila phylogeny.</title>
        <authorList>
            <consortium name="Drosophila 12 Genomes Consortium"/>
            <person name="Clark A.G."/>
            <person name="Eisen M.B."/>
            <person name="Smith D.R."/>
            <person name="Bergman C.M."/>
            <person name="Oliver B."/>
            <person name="Markow T.A."/>
            <person name="Kaufman T.C."/>
            <person name="Kellis M."/>
            <person name="Gelbart W."/>
            <person name="Iyer V.N."/>
            <person name="Pollard D.A."/>
            <person name="Sackton T.B."/>
            <person name="Larracuente A.M."/>
            <person name="Singh N.D."/>
            <person name="Abad J.P."/>
            <person name="Abt D.N."/>
            <person name="Adryan B."/>
            <person name="Aguade M."/>
            <person name="Akashi H."/>
            <person name="Anderson W.W."/>
            <person name="Aquadro C.F."/>
            <person name="Ardell D.H."/>
            <person name="Arguello R."/>
            <person name="Artieri C.G."/>
            <person name="Barbash D.A."/>
            <person name="Barker D."/>
            <person name="Barsanti P."/>
            <person name="Batterham P."/>
            <person name="Batzoglou S."/>
            <person name="Begun D."/>
            <person name="Bhutkar A."/>
            <person name="Blanco E."/>
            <person name="Bosak S.A."/>
            <person name="Bradley R.K."/>
            <person name="Brand A.D."/>
            <person name="Brent M.R."/>
            <person name="Brooks A.N."/>
            <person name="Brown R.H."/>
            <person name="Butlin R.K."/>
            <person name="Caggese C."/>
            <person name="Calvi B.R."/>
            <person name="Bernardo de Carvalho A."/>
            <person name="Caspi A."/>
            <person name="Castrezana S."/>
            <person name="Celniker S.E."/>
            <person name="Chang J.L."/>
            <person name="Chapple C."/>
            <person name="Chatterji S."/>
            <person name="Chinwalla A."/>
            <person name="Civetta A."/>
            <person name="Clifton S.W."/>
            <person name="Comeron J.M."/>
            <person name="Costello J.C."/>
            <person name="Coyne J.A."/>
            <person name="Daub J."/>
            <person name="David R.G."/>
            <person name="Delcher A.L."/>
            <person name="Delehaunty K."/>
            <person name="Do C.B."/>
            <person name="Ebling H."/>
            <person name="Edwards K."/>
            <person name="Eickbush T."/>
            <person name="Evans J.D."/>
            <person name="Filipski A."/>
            <person name="Findeiss S."/>
            <person name="Freyhult E."/>
            <person name="Fulton L."/>
            <person name="Fulton R."/>
            <person name="Garcia A.C."/>
            <person name="Gardiner A."/>
            <person name="Garfield D.A."/>
            <person name="Garvin B.E."/>
            <person name="Gibson G."/>
            <person name="Gilbert D."/>
            <person name="Gnerre S."/>
            <person name="Godfrey J."/>
            <person name="Good R."/>
            <person name="Gotea V."/>
            <person name="Gravely B."/>
            <person name="Greenberg A.J."/>
            <person name="Griffiths-Jones S."/>
            <person name="Gross S."/>
            <person name="Guigo R."/>
            <person name="Gustafson E.A."/>
            <person name="Haerty W."/>
            <person name="Hahn M.W."/>
            <person name="Halligan D.L."/>
            <person name="Halpern A.L."/>
            <person name="Halter G.M."/>
            <person name="Han M.V."/>
            <person name="Heger A."/>
            <person name="Hillier L."/>
            <person name="Hinrichs A.S."/>
            <person name="Holmes I."/>
            <person name="Hoskins R.A."/>
            <person name="Hubisz M.J."/>
            <person name="Hultmark D."/>
            <person name="Huntley M.A."/>
            <person name="Jaffe D.B."/>
            <person name="Jagadeeshan S."/>
            <person name="Jeck W.R."/>
            <person name="Johnson J."/>
            <person name="Jones C.D."/>
            <person name="Jordan W.C."/>
            <person name="Karpen G.H."/>
            <person name="Kataoka E."/>
            <person name="Keightley P.D."/>
            <person name="Kheradpour P."/>
            <person name="Kirkness E.F."/>
            <person name="Koerich L.B."/>
            <person name="Kristiansen K."/>
            <person name="Kudrna D."/>
            <person name="Kulathinal R.J."/>
            <person name="Kumar S."/>
            <person name="Kwok R."/>
            <person name="Lander E."/>
            <person name="Langley C.H."/>
            <person name="Lapoint R."/>
            <person name="Lazzaro B.P."/>
            <person name="Lee S.J."/>
            <person name="Levesque L."/>
            <person name="Li R."/>
            <person name="Lin C.F."/>
            <person name="Lin M.F."/>
            <person name="Lindblad-Toh K."/>
            <person name="Llopart A."/>
            <person name="Long M."/>
            <person name="Low L."/>
            <person name="Lozovsky E."/>
            <person name="Lu J."/>
            <person name="Luo M."/>
            <person name="Machado C.A."/>
            <person name="Makalowski W."/>
            <person name="Marzo M."/>
            <person name="Matsuda M."/>
            <person name="Matzkin L."/>
            <person name="McAllister B."/>
            <person name="McBride C.S."/>
            <person name="McKernan B."/>
            <person name="McKernan K."/>
            <person name="Mendez-Lago M."/>
            <person name="Minx P."/>
            <person name="Mollenhauer M.U."/>
            <person name="Montooth K."/>
            <person name="Mount S.M."/>
            <person name="Mu X."/>
            <person name="Myers E."/>
            <person name="Negre B."/>
            <person name="Newfeld S."/>
            <person name="Nielsen R."/>
            <person name="Noor M.A."/>
            <person name="O'Grady P."/>
            <person name="Pachter L."/>
            <person name="Papaceit M."/>
            <person name="Parisi M.J."/>
            <person name="Parisi M."/>
            <person name="Parts L."/>
            <person name="Pedersen J.S."/>
            <person name="Pesole G."/>
            <person name="Phillippy A.M."/>
            <person name="Ponting C.P."/>
            <person name="Pop M."/>
            <person name="Porcelli D."/>
            <person name="Powell J.R."/>
            <person name="Prohaska S."/>
            <person name="Pruitt K."/>
            <person name="Puig M."/>
            <person name="Quesneville H."/>
            <person name="Ram K.R."/>
            <person name="Rand D."/>
            <person name="Rasmussen M.D."/>
            <person name="Reed L.K."/>
            <person name="Reenan R."/>
            <person name="Reily A."/>
            <person name="Remington K.A."/>
            <person name="Rieger T.T."/>
            <person name="Ritchie M.G."/>
            <person name="Robin C."/>
            <person name="Rogers Y.H."/>
            <person name="Rohde C."/>
            <person name="Rozas J."/>
            <person name="Rubenfield M.J."/>
            <person name="Ruiz A."/>
            <person name="Russo S."/>
            <person name="Salzberg S.L."/>
            <person name="Sanchez-Gracia A."/>
            <person name="Saranga D.J."/>
            <person name="Sato H."/>
            <person name="Schaeffer S.W."/>
            <person name="Schatz M.C."/>
            <person name="Schlenke T."/>
            <person name="Schwartz R."/>
            <person name="Segarra C."/>
            <person name="Singh R.S."/>
            <person name="Sirot L."/>
            <person name="Sirota M."/>
            <person name="Sisneros N.B."/>
            <person name="Smith C.D."/>
            <person name="Smith T.F."/>
            <person name="Spieth J."/>
            <person name="Stage D.E."/>
            <person name="Stark A."/>
            <person name="Stephan W."/>
            <person name="Strausberg R.L."/>
            <person name="Strempel S."/>
            <person name="Sturgill D."/>
            <person name="Sutton G."/>
            <person name="Sutton G.G."/>
            <person name="Tao W."/>
            <person name="Teichmann S."/>
            <person name="Tobari Y.N."/>
            <person name="Tomimura Y."/>
            <person name="Tsolas J.M."/>
            <person name="Valente V.L."/>
            <person name="Venter E."/>
            <person name="Venter J.C."/>
            <person name="Vicario S."/>
            <person name="Vieira F.G."/>
            <person name="Vilella A.J."/>
            <person name="Villasante A."/>
            <person name="Walenz B."/>
            <person name="Wang J."/>
            <person name="Wasserman M."/>
            <person name="Watts T."/>
            <person name="Wilson D."/>
            <person name="Wilson R.K."/>
            <person name="Wing R.A."/>
            <person name="Wolfner M.F."/>
            <person name="Wong A."/>
            <person name="Wong G.K."/>
            <person name="Wu C.I."/>
            <person name="Wu G."/>
            <person name="Yamamoto D."/>
            <person name="Yang H.P."/>
            <person name="Yang S.P."/>
            <person name="Yorke J.A."/>
            <person name="Yoshida K."/>
            <person name="Zdobnov E."/>
            <person name="Zhang P."/>
            <person name="Zhang Y."/>
            <person name="Zimin A.V."/>
            <person name="Baldwin J."/>
            <person name="Abdouelleil A."/>
            <person name="Abdulkadir J."/>
            <person name="Abebe A."/>
            <person name="Abera B."/>
            <person name="Abreu J."/>
            <person name="Acer S.C."/>
            <person name="Aftuck L."/>
            <person name="Alexander A."/>
            <person name="An P."/>
            <person name="Anderson E."/>
            <person name="Anderson S."/>
            <person name="Arachi H."/>
            <person name="Azer M."/>
            <person name="Bachantsang P."/>
            <person name="Barry A."/>
            <person name="Bayul T."/>
            <person name="Berlin A."/>
            <person name="Bessette D."/>
            <person name="Bloom T."/>
            <person name="Blye J."/>
            <person name="Boguslavskiy L."/>
            <person name="Bonnet C."/>
            <person name="Boukhgalter B."/>
            <person name="Bourzgui I."/>
            <person name="Brown A."/>
            <person name="Cahill P."/>
            <person name="Channer S."/>
            <person name="Cheshatsang Y."/>
            <person name="Chuda L."/>
            <person name="Citroen M."/>
            <person name="Collymore A."/>
            <person name="Cooke P."/>
            <person name="Costello M."/>
            <person name="D'Aco K."/>
            <person name="Daza R."/>
            <person name="De Haan G."/>
            <person name="DeGray S."/>
            <person name="DeMaso C."/>
            <person name="Dhargay N."/>
            <person name="Dooley K."/>
            <person name="Dooley E."/>
            <person name="Doricent M."/>
            <person name="Dorje P."/>
            <person name="Dorjee K."/>
            <person name="Dupes A."/>
            <person name="Elong R."/>
            <person name="Falk J."/>
            <person name="Farina A."/>
            <person name="Faro S."/>
            <person name="Ferguson D."/>
            <person name="Fisher S."/>
            <person name="Foley C.D."/>
            <person name="Franke A."/>
            <person name="Friedrich D."/>
            <person name="Gadbois L."/>
            <person name="Gearin G."/>
            <person name="Gearin C.R."/>
            <person name="Giannoukos G."/>
            <person name="Goode T."/>
            <person name="Graham J."/>
            <person name="Grandbois E."/>
            <person name="Grewal S."/>
            <person name="Gyaltsen K."/>
            <person name="Hafez N."/>
            <person name="Hagos B."/>
            <person name="Hall J."/>
            <person name="Henson C."/>
            <person name="Hollinger A."/>
            <person name="Honan T."/>
            <person name="Huard M.D."/>
            <person name="Hughes L."/>
            <person name="Hurhula B."/>
            <person name="Husby M.E."/>
            <person name="Kamat A."/>
            <person name="Kanga B."/>
            <person name="Kashin S."/>
            <person name="Khazanovich D."/>
            <person name="Kisner P."/>
            <person name="Lance K."/>
            <person name="Lara M."/>
            <person name="Lee W."/>
            <person name="Lennon N."/>
            <person name="Letendre F."/>
            <person name="LeVine R."/>
            <person name="Lipovsky A."/>
            <person name="Liu X."/>
            <person name="Liu J."/>
            <person name="Liu S."/>
            <person name="Lokyitsang T."/>
            <person name="Lokyitsang Y."/>
            <person name="Lubonja R."/>
            <person name="Lui A."/>
            <person name="MacDonald P."/>
            <person name="Magnisalis V."/>
            <person name="Maru K."/>
            <person name="Matthews C."/>
            <person name="McCusker W."/>
            <person name="McDonough S."/>
            <person name="Mehta T."/>
            <person name="Meldrim J."/>
            <person name="Meneus L."/>
            <person name="Mihai O."/>
            <person name="Mihalev A."/>
            <person name="Mihova T."/>
            <person name="Mittelman R."/>
            <person name="Mlenga V."/>
            <person name="Montmayeur A."/>
            <person name="Mulrain L."/>
            <person name="Navidi A."/>
            <person name="Naylor J."/>
            <person name="Negash T."/>
            <person name="Nguyen T."/>
            <person name="Nguyen N."/>
            <person name="Nicol R."/>
            <person name="Norbu C."/>
            <person name="Norbu N."/>
            <person name="Novod N."/>
            <person name="O'Neill B."/>
            <person name="Osman S."/>
            <person name="Markiewicz E."/>
            <person name="Oyono O.L."/>
            <person name="Patti C."/>
            <person name="Phunkhang P."/>
            <person name="Pierre F."/>
            <person name="Priest M."/>
            <person name="Raghuraman S."/>
            <person name="Rege F."/>
            <person name="Reyes R."/>
            <person name="Rise C."/>
            <person name="Rogov P."/>
            <person name="Ross K."/>
            <person name="Ryan E."/>
            <person name="Settipalli S."/>
            <person name="Shea T."/>
            <person name="Sherpa N."/>
            <person name="Shi L."/>
            <person name="Shih D."/>
            <person name="Sparrow T."/>
            <person name="Spaulding J."/>
            <person name="Stalker J."/>
            <person name="Stange-Thomann N."/>
            <person name="Stavropoulos S."/>
            <person name="Stone C."/>
            <person name="Strader C."/>
            <person name="Tesfaye S."/>
            <person name="Thomson T."/>
            <person name="Thoulutsang Y."/>
            <person name="Thoulutsang D."/>
            <person name="Topham K."/>
            <person name="Topping I."/>
            <person name="Tsamla T."/>
            <person name="Vassiliev H."/>
            <person name="Vo A."/>
            <person name="Wangchuk T."/>
            <person name="Wangdi T."/>
            <person name="Weiand M."/>
            <person name="Wilkinson J."/>
            <person name="Wilson A."/>
            <person name="Yadav S."/>
            <person name="Young G."/>
            <person name="Yu Q."/>
            <person name="Zembek L."/>
            <person name="Zhong D."/>
            <person name="Zimmer A."/>
            <person name="Zwirko Z."/>
            <person name="Jaffe D.B."/>
            <person name="Alvarez P."/>
            <person name="Brockman W."/>
            <person name="Butler J."/>
            <person name="Chin C."/>
            <person name="Gnerre S."/>
            <person name="Grabherr M."/>
            <person name="Kleber M."/>
            <person name="Mauceli E."/>
            <person name="MacCallum I."/>
        </authorList>
    </citation>
    <scope>NUCLEOTIDE SEQUENCE [LARGE SCALE GENOMIC DNA]</scope>
    <source>
        <strain evidence="11">Tucson 14030-0811.24</strain>
    </source>
</reference>
<dbReference type="Gene3D" id="2.170.300.10">
    <property type="entry name" value="Tie2 ligand-binding domain superfamily"/>
    <property type="match status" value="1"/>
</dbReference>
<name>B4MVP2_DROWI</name>
<evidence type="ECO:0000256" key="6">
    <source>
        <dbReference type="SAM" id="Phobius"/>
    </source>
</evidence>
<feature type="chain" id="PRO_5006458080" description="EMI domain-containing protein" evidence="7">
    <location>
        <begin position="31"/>
        <end position="988"/>
    </location>
</feature>
<dbReference type="KEGG" id="dwi:6642368"/>
<dbReference type="eggNOG" id="KOG1218">
    <property type="taxonomic scope" value="Eukaryota"/>
</dbReference>
<evidence type="ECO:0000256" key="5">
    <source>
        <dbReference type="PROSITE-ProRule" id="PRU00076"/>
    </source>
</evidence>
<dbReference type="EMBL" id="CH963857">
    <property type="protein sequence ID" value="EDW75762.2"/>
    <property type="molecule type" value="Genomic_DNA"/>
</dbReference>
<evidence type="ECO:0000256" key="7">
    <source>
        <dbReference type="SAM" id="SignalP"/>
    </source>
</evidence>
<dbReference type="FunFam" id="2.10.25.10:FF:000961">
    <property type="entry name" value="GD23942"/>
    <property type="match status" value="1"/>
</dbReference>
<dbReference type="SMART" id="SM00181">
    <property type="entry name" value="EGF"/>
    <property type="match status" value="8"/>
</dbReference>
<dbReference type="HOGENOM" id="CLU_035080_0_0_1"/>
<comment type="caution">
    <text evidence="5">Lacks conserved residue(s) required for the propagation of feature annotation.</text>
</comment>
<keyword evidence="6" id="KW-1133">Transmembrane helix</keyword>
<keyword evidence="6" id="KW-0812">Transmembrane</keyword>
<keyword evidence="6" id="KW-0472">Membrane</keyword>
<gene>
    <name evidence="10" type="primary">Dwil\GK15022</name>
    <name evidence="10" type="ORF">Dwil_GK15022</name>
</gene>
<feature type="disulfide bond" evidence="5">
    <location>
        <begin position="211"/>
        <end position="220"/>
    </location>
</feature>
<proteinExistence type="predicted"/>
<dbReference type="AlphaFoldDB" id="B4MVP2"/>
<accession>B4MVP2</accession>
<dbReference type="PROSITE" id="PS51041">
    <property type="entry name" value="EMI"/>
    <property type="match status" value="1"/>
</dbReference>
<evidence type="ECO:0000256" key="4">
    <source>
        <dbReference type="ARBA" id="ARBA00023157"/>
    </source>
</evidence>
<evidence type="ECO:0000259" key="9">
    <source>
        <dbReference type="PROSITE" id="PS51041"/>
    </source>
</evidence>
<dbReference type="PROSITE" id="PS50026">
    <property type="entry name" value="EGF_3"/>
    <property type="match status" value="1"/>
</dbReference>
<dbReference type="Gene3D" id="2.10.25.10">
    <property type="entry name" value="Laminin"/>
    <property type="match status" value="4"/>
</dbReference>
<evidence type="ECO:0000256" key="3">
    <source>
        <dbReference type="ARBA" id="ARBA00022737"/>
    </source>
</evidence>
<dbReference type="PANTHER" id="PTHR24047">
    <property type="entry name" value="FI01909P-RELATED"/>
    <property type="match status" value="1"/>
</dbReference>
<dbReference type="PANTHER" id="PTHR24047:SF32">
    <property type="entry name" value="FI01909P-RELATED"/>
    <property type="match status" value="1"/>
</dbReference>
<evidence type="ECO:0000313" key="10">
    <source>
        <dbReference type="EMBL" id="EDW75762.2"/>
    </source>
</evidence>
<protein>
    <recommendedName>
        <fullName evidence="12">EMI domain-containing protein</fullName>
    </recommendedName>
</protein>
<evidence type="ECO:0000256" key="2">
    <source>
        <dbReference type="ARBA" id="ARBA00022729"/>
    </source>
</evidence>
<organism evidence="10 11">
    <name type="scientific">Drosophila willistoni</name>
    <name type="common">Fruit fly</name>
    <dbReference type="NCBI Taxonomy" id="7260"/>
    <lineage>
        <taxon>Eukaryota</taxon>
        <taxon>Metazoa</taxon>
        <taxon>Ecdysozoa</taxon>
        <taxon>Arthropoda</taxon>
        <taxon>Hexapoda</taxon>
        <taxon>Insecta</taxon>
        <taxon>Pterygota</taxon>
        <taxon>Neoptera</taxon>
        <taxon>Endopterygota</taxon>
        <taxon>Diptera</taxon>
        <taxon>Brachycera</taxon>
        <taxon>Muscomorpha</taxon>
        <taxon>Ephydroidea</taxon>
        <taxon>Drosophilidae</taxon>
        <taxon>Drosophila</taxon>
        <taxon>Sophophora</taxon>
    </lineage>
</organism>
<keyword evidence="1 5" id="KW-0245">EGF-like domain</keyword>
<dbReference type="InterPro" id="IPR000742">
    <property type="entry name" value="EGF"/>
</dbReference>
<evidence type="ECO:0000256" key="1">
    <source>
        <dbReference type="ARBA" id="ARBA00022536"/>
    </source>
</evidence>
<dbReference type="PROSITE" id="PS00022">
    <property type="entry name" value="EGF_1"/>
    <property type="match status" value="2"/>
</dbReference>
<dbReference type="STRING" id="7260.B4MVP2"/>
<dbReference type="OrthoDB" id="18487at2759"/>
<evidence type="ECO:0000313" key="11">
    <source>
        <dbReference type="Proteomes" id="UP000007798"/>
    </source>
</evidence>
<feature type="domain" description="EMI" evidence="9">
    <location>
        <begin position="69"/>
        <end position="149"/>
    </location>
</feature>
<keyword evidence="11" id="KW-1185">Reference proteome</keyword>